<name>A0A3M7TPT6_9BACI</name>
<dbReference type="EMBL" id="RHIB01000002">
    <property type="protein sequence ID" value="RNA67558.1"/>
    <property type="molecule type" value="Genomic_DNA"/>
</dbReference>
<gene>
    <name evidence="2" type="ORF">EBO34_12585</name>
</gene>
<accession>A0A3M7TPT6</accession>
<comment type="caution">
    <text evidence="2">The sequence shown here is derived from an EMBL/GenBank/DDBJ whole genome shotgun (WGS) entry which is preliminary data.</text>
</comment>
<dbReference type="PANTHER" id="PTHR37166:SF1">
    <property type="entry name" value="PROTEIN FLAG"/>
    <property type="match status" value="1"/>
</dbReference>
<keyword evidence="3" id="KW-1185">Reference proteome</keyword>
<dbReference type="Proteomes" id="UP000278746">
    <property type="component" value="Unassembled WGS sequence"/>
</dbReference>
<dbReference type="OrthoDB" id="9799867at2"/>
<dbReference type="SUPFAM" id="SSF160214">
    <property type="entry name" value="FlaG-like"/>
    <property type="match status" value="1"/>
</dbReference>
<proteinExistence type="predicted"/>
<dbReference type="InterPro" id="IPR035924">
    <property type="entry name" value="FlaG-like_sf"/>
</dbReference>
<evidence type="ECO:0000313" key="2">
    <source>
        <dbReference type="EMBL" id="RNA67558.1"/>
    </source>
</evidence>
<feature type="region of interest" description="Disordered" evidence="1">
    <location>
        <begin position="22"/>
        <end position="44"/>
    </location>
</feature>
<feature type="compositionally biased region" description="Basic and acidic residues" evidence="1">
    <location>
        <begin position="33"/>
        <end position="44"/>
    </location>
</feature>
<organism evidence="2 3">
    <name type="scientific">Alteribacter keqinensis</name>
    <dbReference type="NCBI Taxonomy" id="2483800"/>
    <lineage>
        <taxon>Bacteria</taxon>
        <taxon>Bacillati</taxon>
        <taxon>Bacillota</taxon>
        <taxon>Bacilli</taxon>
        <taxon>Bacillales</taxon>
        <taxon>Bacillaceae</taxon>
        <taxon>Alteribacter</taxon>
    </lineage>
</organism>
<keyword evidence="2" id="KW-0966">Cell projection</keyword>
<protein>
    <submittedName>
        <fullName evidence="2">Flagellar biosynthesis protein FlaG</fullName>
    </submittedName>
</protein>
<sequence>MDVKPVGSMTVNDLFAKVQGDRAENNRQGWTTESERAVEKKKNWSKDELSEKLDTVNKLSDLQNTSVQFQLHEGLDRMFVKIVDRNTQEVVKEIPPEEFLDMISSMLEFAGIIIDEKI</sequence>
<dbReference type="AlphaFoldDB" id="A0A3M7TPT6"/>
<dbReference type="Gene3D" id="3.30.160.170">
    <property type="entry name" value="FlaG-like"/>
    <property type="match status" value="1"/>
</dbReference>
<dbReference type="InterPro" id="IPR005186">
    <property type="entry name" value="FlaG"/>
</dbReference>
<keyword evidence="2" id="KW-0282">Flagellum</keyword>
<dbReference type="RefSeq" id="WP_122899075.1">
    <property type="nucleotide sequence ID" value="NZ_RHIB01000002.1"/>
</dbReference>
<dbReference type="Pfam" id="PF03646">
    <property type="entry name" value="FlaG"/>
    <property type="match status" value="1"/>
</dbReference>
<evidence type="ECO:0000256" key="1">
    <source>
        <dbReference type="SAM" id="MobiDB-lite"/>
    </source>
</evidence>
<evidence type="ECO:0000313" key="3">
    <source>
        <dbReference type="Proteomes" id="UP000278746"/>
    </source>
</evidence>
<keyword evidence="2" id="KW-0969">Cilium</keyword>
<reference evidence="2 3" key="1">
    <citation type="submission" date="2018-10" db="EMBL/GenBank/DDBJ databases">
        <title>Bacillus Keqinensis sp. nov., a moderately halophilic bacterium isolated from a saline-alkaline lake.</title>
        <authorList>
            <person name="Wang H."/>
        </authorList>
    </citation>
    <scope>NUCLEOTIDE SEQUENCE [LARGE SCALE GENOMIC DNA]</scope>
    <source>
        <strain evidence="2 3">KQ-3</strain>
    </source>
</reference>
<dbReference type="PANTHER" id="PTHR37166">
    <property type="entry name" value="PROTEIN FLAG"/>
    <property type="match status" value="1"/>
</dbReference>